<protein>
    <submittedName>
        <fullName evidence="2">Uncharacterized protein</fullName>
    </submittedName>
</protein>
<name>A0AAN7ZTY7_9PEZI</name>
<gene>
    <name evidence="2" type="ORF">LTR97_005811</name>
</gene>
<dbReference type="AlphaFoldDB" id="A0AAN7ZTY7"/>
<feature type="transmembrane region" description="Helical" evidence="1">
    <location>
        <begin position="215"/>
        <end position="235"/>
    </location>
</feature>
<comment type="caution">
    <text evidence="2">The sequence shown here is derived from an EMBL/GenBank/DDBJ whole genome shotgun (WGS) entry which is preliminary data.</text>
</comment>
<feature type="transmembrane region" description="Helical" evidence="1">
    <location>
        <begin position="110"/>
        <end position="132"/>
    </location>
</feature>
<keyword evidence="1" id="KW-0472">Membrane</keyword>
<accession>A0AAN7ZTY7</accession>
<organism evidence="2 3">
    <name type="scientific">Elasticomyces elasticus</name>
    <dbReference type="NCBI Taxonomy" id="574655"/>
    <lineage>
        <taxon>Eukaryota</taxon>
        <taxon>Fungi</taxon>
        <taxon>Dikarya</taxon>
        <taxon>Ascomycota</taxon>
        <taxon>Pezizomycotina</taxon>
        <taxon>Dothideomycetes</taxon>
        <taxon>Dothideomycetidae</taxon>
        <taxon>Mycosphaerellales</taxon>
        <taxon>Teratosphaeriaceae</taxon>
        <taxon>Elasticomyces</taxon>
    </lineage>
</organism>
<evidence type="ECO:0000313" key="2">
    <source>
        <dbReference type="EMBL" id="KAK5699682.1"/>
    </source>
</evidence>
<evidence type="ECO:0000313" key="3">
    <source>
        <dbReference type="Proteomes" id="UP001310594"/>
    </source>
</evidence>
<feature type="transmembrane region" description="Helical" evidence="1">
    <location>
        <begin position="247"/>
        <end position="270"/>
    </location>
</feature>
<keyword evidence="1" id="KW-0812">Transmembrane</keyword>
<dbReference type="EMBL" id="JAVRQU010000008">
    <property type="protein sequence ID" value="KAK5699682.1"/>
    <property type="molecule type" value="Genomic_DNA"/>
</dbReference>
<reference evidence="2" key="1">
    <citation type="submission" date="2023-08" db="EMBL/GenBank/DDBJ databases">
        <title>Black Yeasts Isolated from many extreme environments.</title>
        <authorList>
            <person name="Coleine C."/>
            <person name="Stajich J.E."/>
            <person name="Selbmann L."/>
        </authorList>
    </citation>
    <scope>NUCLEOTIDE SEQUENCE</scope>
    <source>
        <strain evidence="2">CCFEE 5810</strain>
    </source>
</reference>
<evidence type="ECO:0000256" key="1">
    <source>
        <dbReference type="SAM" id="Phobius"/>
    </source>
</evidence>
<dbReference type="Proteomes" id="UP001310594">
    <property type="component" value="Unassembled WGS sequence"/>
</dbReference>
<sequence>MANQELLQTIISRLTPGTWPANCVAELASSPKYTWSGLVDGQGQLQPVLTKDVWGVNIGVCYEYCNLNRIPFTKNFNFQSFSGSFTNYFLPWIALTAQLPYETGNPWSNMMSFCLAVGSPALITFSLTTTILNRFWVRTTFNELHTVAKGNTIGTRYSEVAGRVHAVQYLLQEAQQVPIRVSQAEGWLSSLVVCPDNTAWWKDLEGRLKSTRRGVTASLVAQMAVAGLAYLFTVISSFNASLGDPATALQIASGSMWIWLIPVILGWITVGTQSTHHSITDALCSKRAHHALEDPVQHPNQAVAQLATANIDYTSRQEQCALDVRSGLTPRLVPNQLRPGAFEAPHHQQLEVPTWMGARVEGDEAASGPIYNYARVFTWWQTAFILDRALFQTLDNIKHGRVCQVVQPPVAVPWDDNIGARNLFGDSRSTAHYCGLNTRVIRAYPTWSELPADVYKRLFAASFVALCLQWGTTGASIVIAYKTPTVGFGCRSASYTFYGALGTAVWFSMMISMLFLHAVMLRYQDVHERRRTVDFRQYTRPLGHSMLCALAVTARYIGKSLAIINTNLLVLTSLFQYIGLYSNCWCQGNAFGMGADGWVVLFKDAHDFADSAASSWDGGLAMTLLVCVAAYIFFALGSLKR</sequence>
<feature type="transmembrane region" description="Helical" evidence="1">
    <location>
        <begin position="458"/>
        <end position="481"/>
    </location>
</feature>
<feature type="transmembrane region" description="Helical" evidence="1">
    <location>
        <begin position="501"/>
        <end position="521"/>
    </location>
</feature>
<keyword evidence="1" id="KW-1133">Transmembrane helix</keyword>
<proteinExistence type="predicted"/>
<feature type="transmembrane region" description="Helical" evidence="1">
    <location>
        <begin position="620"/>
        <end position="639"/>
    </location>
</feature>